<dbReference type="SUPFAM" id="SSF52768">
    <property type="entry name" value="Arginase/deacetylase"/>
    <property type="match status" value="1"/>
</dbReference>
<keyword evidence="5" id="KW-1185">Reference proteome</keyword>
<dbReference type="Gene3D" id="3.40.800.20">
    <property type="entry name" value="Histone deacetylase domain"/>
    <property type="match status" value="1"/>
</dbReference>
<evidence type="ECO:0000256" key="1">
    <source>
        <dbReference type="ARBA" id="ARBA00005947"/>
    </source>
</evidence>
<evidence type="ECO:0000259" key="3">
    <source>
        <dbReference type="Pfam" id="PF00850"/>
    </source>
</evidence>
<gene>
    <name evidence="4" type="ORF">LNTAR_23949</name>
</gene>
<dbReference type="InterPro" id="IPR023696">
    <property type="entry name" value="Ureohydrolase_dom_sf"/>
</dbReference>
<organism evidence="4 5">
    <name type="scientific">Lentisphaera araneosa HTCC2155</name>
    <dbReference type="NCBI Taxonomy" id="313628"/>
    <lineage>
        <taxon>Bacteria</taxon>
        <taxon>Pseudomonadati</taxon>
        <taxon>Lentisphaerota</taxon>
        <taxon>Lentisphaeria</taxon>
        <taxon>Lentisphaerales</taxon>
        <taxon>Lentisphaeraceae</taxon>
        <taxon>Lentisphaera</taxon>
    </lineage>
</organism>
<feature type="domain" description="Histone deacetylase" evidence="3">
    <location>
        <begin position="18"/>
        <end position="289"/>
    </location>
</feature>
<sequence>MIKVAYKENYSHSLWENHPFPMEKYELLWRQILYQGIIEKDQYFEPKAISEEDILLCHSSEYWNKLNQLQLSDKEVKKIGFPLSRDLVNRELDITGGTLELSLWALENACGLNIAGGTHHAFSDHGEGYCLLNDHAIAIRALQNRRLIKRALIVDLDVHQGNGSAEIFANDASVFTLSIHGERNYPTKKEKSDLDIALADGIEDAEYMDVLHNTLPKLIETEKPDIIFYLAGADVLAGDRFGRLALSMQGAYQRDEYVLSICQKLNIPVVVTMGGGYSKSLARIIDAHSQTFYLASQLFD</sequence>
<proteinExistence type="inferred from homology"/>
<dbReference type="InterPro" id="IPR044150">
    <property type="entry name" value="HDAC_classIV"/>
</dbReference>
<name>A6DPX8_9BACT</name>
<protein>
    <submittedName>
        <fullName evidence="4">Histone deacetylase superfamily protein</fullName>
    </submittedName>
</protein>
<dbReference type="PRINTS" id="PR01270">
    <property type="entry name" value="HDASUPER"/>
</dbReference>
<comment type="similarity">
    <text evidence="1">Belongs to the histone deacetylase family.</text>
</comment>
<dbReference type="GO" id="GO:0040029">
    <property type="term" value="P:epigenetic regulation of gene expression"/>
    <property type="evidence" value="ECO:0007669"/>
    <property type="project" value="TreeGrafter"/>
</dbReference>
<dbReference type="Proteomes" id="UP000004947">
    <property type="component" value="Unassembled WGS sequence"/>
</dbReference>
<evidence type="ECO:0000313" key="5">
    <source>
        <dbReference type="Proteomes" id="UP000004947"/>
    </source>
</evidence>
<dbReference type="Pfam" id="PF00850">
    <property type="entry name" value="Hist_deacetyl"/>
    <property type="match status" value="1"/>
</dbReference>
<accession>A6DPX8</accession>
<dbReference type="OrthoDB" id="9808367at2"/>
<reference evidence="4 5" key="1">
    <citation type="journal article" date="2010" name="J. Bacteriol.">
        <title>Genome sequence of Lentisphaera araneosa HTCC2155T, the type species of the order Lentisphaerales in the phylum Lentisphaerae.</title>
        <authorList>
            <person name="Thrash J.C."/>
            <person name="Cho J.C."/>
            <person name="Vergin K.L."/>
            <person name="Morris R.M."/>
            <person name="Giovannoni S.J."/>
        </authorList>
    </citation>
    <scope>NUCLEOTIDE SEQUENCE [LARGE SCALE GENOMIC DNA]</scope>
    <source>
        <strain evidence="4 5">HTCC2155</strain>
    </source>
</reference>
<evidence type="ECO:0000313" key="4">
    <source>
        <dbReference type="EMBL" id="EDM26219.1"/>
    </source>
</evidence>
<dbReference type="PANTHER" id="PTHR10625:SF19">
    <property type="entry name" value="HISTONE DEACETYLASE 12"/>
    <property type="match status" value="1"/>
</dbReference>
<dbReference type="InterPro" id="IPR023801">
    <property type="entry name" value="His_deacetylse_dom"/>
</dbReference>
<dbReference type="RefSeq" id="WP_007279909.1">
    <property type="nucleotide sequence ID" value="NZ_ABCK01000018.1"/>
</dbReference>
<dbReference type="GO" id="GO:0004407">
    <property type="term" value="F:histone deacetylase activity"/>
    <property type="evidence" value="ECO:0007669"/>
    <property type="project" value="InterPro"/>
</dbReference>
<dbReference type="STRING" id="313628.LNTAR_23949"/>
<dbReference type="CDD" id="cd09993">
    <property type="entry name" value="HDAC_classIV"/>
    <property type="match status" value="1"/>
</dbReference>
<evidence type="ECO:0000256" key="2">
    <source>
        <dbReference type="ARBA" id="ARBA00022801"/>
    </source>
</evidence>
<dbReference type="InterPro" id="IPR000286">
    <property type="entry name" value="HDACs"/>
</dbReference>
<dbReference type="GO" id="GO:0016787">
    <property type="term" value="F:hydrolase activity"/>
    <property type="evidence" value="ECO:0007669"/>
    <property type="project" value="UniProtKB-KW"/>
</dbReference>
<dbReference type="AlphaFoldDB" id="A6DPX8"/>
<dbReference type="EMBL" id="ABCK01000018">
    <property type="protein sequence ID" value="EDM26219.1"/>
    <property type="molecule type" value="Genomic_DNA"/>
</dbReference>
<dbReference type="PANTHER" id="PTHR10625">
    <property type="entry name" value="HISTONE DEACETYLASE HDAC1-RELATED"/>
    <property type="match status" value="1"/>
</dbReference>
<comment type="caution">
    <text evidence="4">The sequence shown here is derived from an EMBL/GenBank/DDBJ whole genome shotgun (WGS) entry which is preliminary data.</text>
</comment>
<dbReference type="eggNOG" id="COG0123">
    <property type="taxonomic scope" value="Bacteria"/>
</dbReference>
<dbReference type="InterPro" id="IPR037138">
    <property type="entry name" value="His_deacetylse_dom_sf"/>
</dbReference>
<keyword evidence="2" id="KW-0378">Hydrolase</keyword>